<feature type="domain" description="Dynein heavy chain ATP-binding dynein motor region" evidence="1">
    <location>
        <begin position="20"/>
        <end position="110"/>
    </location>
</feature>
<dbReference type="EMBL" id="MU069442">
    <property type="protein sequence ID" value="KAF5843486.1"/>
    <property type="molecule type" value="Genomic_DNA"/>
</dbReference>
<dbReference type="InterPro" id="IPR027417">
    <property type="entry name" value="P-loop_NTPase"/>
</dbReference>
<sequence length="127" mass="14619">MCTSRLFLPRSLSTFGLATAEVLQQNTFHNHHGEMCIKLGDASALYNPKFQMFVTTRLSNPRFPSNLLRHMCVINFSITKLQLQELLITTTLKHEMPEVENEHGILIKQKVRVGVEDEHGILMKREE</sequence>
<dbReference type="PANTHER" id="PTHR22878">
    <property type="entry name" value="DYNEIN HEAVY CHAIN 6, AXONEMAL-LIKE-RELATED"/>
    <property type="match status" value="1"/>
</dbReference>
<dbReference type="InterPro" id="IPR026983">
    <property type="entry name" value="DHC"/>
</dbReference>
<comment type="caution">
    <text evidence="2">The sequence shown here is derived from an EMBL/GenBank/DDBJ whole genome shotgun (WGS) entry which is preliminary data.</text>
</comment>
<name>A0ABQ7H9F6_DUNSA</name>
<dbReference type="InterPro" id="IPR035706">
    <property type="entry name" value="AAA_9"/>
</dbReference>
<dbReference type="Pfam" id="PF12781">
    <property type="entry name" value="AAA_9"/>
    <property type="match status" value="1"/>
</dbReference>
<gene>
    <name evidence="2" type="ORF">DUNSADRAFT_15781</name>
</gene>
<evidence type="ECO:0000313" key="3">
    <source>
        <dbReference type="Proteomes" id="UP000815325"/>
    </source>
</evidence>
<evidence type="ECO:0000259" key="1">
    <source>
        <dbReference type="Pfam" id="PF12781"/>
    </source>
</evidence>
<protein>
    <recommendedName>
        <fullName evidence="1">Dynein heavy chain ATP-binding dynein motor region domain-containing protein</fullName>
    </recommendedName>
</protein>
<proteinExistence type="predicted"/>
<organism evidence="2 3">
    <name type="scientific">Dunaliella salina</name>
    <name type="common">Green alga</name>
    <name type="synonym">Protococcus salinus</name>
    <dbReference type="NCBI Taxonomy" id="3046"/>
    <lineage>
        <taxon>Eukaryota</taxon>
        <taxon>Viridiplantae</taxon>
        <taxon>Chlorophyta</taxon>
        <taxon>core chlorophytes</taxon>
        <taxon>Chlorophyceae</taxon>
        <taxon>CS clade</taxon>
        <taxon>Chlamydomonadales</taxon>
        <taxon>Dunaliellaceae</taxon>
        <taxon>Dunaliella</taxon>
    </lineage>
</organism>
<reference evidence="2" key="1">
    <citation type="submission" date="2017-08" db="EMBL/GenBank/DDBJ databases">
        <authorList>
            <person name="Polle J.E."/>
            <person name="Barry K."/>
            <person name="Cushman J."/>
            <person name="Schmutz J."/>
            <person name="Tran D."/>
            <person name="Hathwaick L.T."/>
            <person name="Yim W.C."/>
            <person name="Jenkins J."/>
            <person name="Mckie-Krisberg Z.M."/>
            <person name="Prochnik S."/>
            <person name="Lindquist E."/>
            <person name="Dockter R.B."/>
            <person name="Adam C."/>
            <person name="Molina H."/>
            <person name="Bunkerborg J."/>
            <person name="Jin E."/>
            <person name="Buchheim M."/>
            <person name="Magnuson J."/>
        </authorList>
    </citation>
    <scope>NUCLEOTIDE SEQUENCE</scope>
    <source>
        <strain evidence="2">CCAP 19/18</strain>
    </source>
</reference>
<evidence type="ECO:0000313" key="2">
    <source>
        <dbReference type="EMBL" id="KAF5843486.1"/>
    </source>
</evidence>
<accession>A0ABQ7H9F6</accession>
<dbReference type="Gene3D" id="3.40.50.300">
    <property type="entry name" value="P-loop containing nucleotide triphosphate hydrolases"/>
    <property type="match status" value="1"/>
</dbReference>
<keyword evidence="3" id="KW-1185">Reference proteome</keyword>
<dbReference type="Proteomes" id="UP000815325">
    <property type="component" value="Unassembled WGS sequence"/>
</dbReference>
<dbReference type="PANTHER" id="PTHR22878:SF69">
    <property type="entry name" value="DYNEIN HEAVY CHAIN"/>
    <property type="match status" value="1"/>
</dbReference>